<feature type="site" description="Important for serine binding" evidence="15">
    <location>
        <position position="377"/>
    </location>
</feature>
<evidence type="ECO:0000256" key="13">
    <source>
        <dbReference type="ARBA" id="ARBA00048823"/>
    </source>
</evidence>
<evidence type="ECO:0000256" key="4">
    <source>
        <dbReference type="ARBA" id="ARBA00012840"/>
    </source>
</evidence>
<dbReference type="InterPro" id="IPR015866">
    <property type="entry name" value="Ser-tRNA-synth_1_N"/>
</dbReference>
<keyword evidence="6 19" id="KW-0436">Ligase</keyword>
<keyword evidence="17" id="KW-0175">Coiled coil</keyword>
<evidence type="ECO:0000256" key="1">
    <source>
        <dbReference type="ARBA" id="ARBA00004496"/>
    </source>
</evidence>
<evidence type="ECO:0000256" key="10">
    <source>
        <dbReference type="ARBA" id="ARBA00023146"/>
    </source>
</evidence>
<dbReference type="InterPro" id="IPR010978">
    <property type="entry name" value="tRNA-bd_arm"/>
</dbReference>
<evidence type="ECO:0000259" key="18">
    <source>
        <dbReference type="PROSITE" id="PS50862"/>
    </source>
</evidence>
<evidence type="ECO:0000256" key="8">
    <source>
        <dbReference type="ARBA" id="ARBA00022840"/>
    </source>
</evidence>
<reference evidence="19 20" key="1">
    <citation type="journal article" date="2016" name="Nat. Commun.">
        <title>Thousands of microbial genomes shed light on interconnected biogeochemical processes in an aquifer system.</title>
        <authorList>
            <person name="Anantharaman K."/>
            <person name="Brown C.T."/>
            <person name="Hug L.A."/>
            <person name="Sharon I."/>
            <person name="Castelle C.J."/>
            <person name="Probst A.J."/>
            <person name="Thomas B.C."/>
            <person name="Singh A."/>
            <person name="Wilkins M.J."/>
            <person name="Karaoz U."/>
            <person name="Brodie E.L."/>
            <person name="Williams K.H."/>
            <person name="Hubbard S.S."/>
            <person name="Banfield J.F."/>
        </authorList>
    </citation>
    <scope>NUCLEOTIDE SEQUENCE [LARGE SCALE GENOMIC DNA]</scope>
</reference>
<dbReference type="GO" id="GO:0004828">
    <property type="term" value="F:serine-tRNA ligase activity"/>
    <property type="evidence" value="ECO:0007669"/>
    <property type="project" value="UniProtKB-UniRule"/>
</dbReference>
<dbReference type="InterPro" id="IPR002314">
    <property type="entry name" value="aa-tRNA-synt_IIb"/>
</dbReference>
<keyword evidence="8 16" id="KW-0067">ATP-binding</keyword>
<comment type="similarity">
    <text evidence="3">Belongs to the class-II aminoacyl-tRNA synthetase family. Type-1 seryl-tRNA synthetase subfamily.</text>
</comment>
<feature type="domain" description="Aminoacyl-transfer RNA synthetases class-II family profile" evidence="18">
    <location>
        <begin position="172"/>
        <end position="407"/>
    </location>
</feature>
<feature type="binding site" evidence="16">
    <location>
        <begin position="255"/>
        <end position="257"/>
    </location>
    <ligand>
        <name>ATP</name>
        <dbReference type="ChEBI" id="CHEBI:30616"/>
    </ligand>
</feature>
<dbReference type="PRINTS" id="PR00981">
    <property type="entry name" value="TRNASYNTHSER"/>
</dbReference>
<feature type="binding site" evidence="15">
    <location>
        <position position="278"/>
    </location>
    <ligand>
        <name>L-serine</name>
        <dbReference type="ChEBI" id="CHEBI:33384"/>
    </ligand>
</feature>
<dbReference type="InterPro" id="IPR002317">
    <property type="entry name" value="Ser-tRNA-ligase_type_1"/>
</dbReference>
<evidence type="ECO:0000256" key="12">
    <source>
        <dbReference type="ARBA" id="ARBA00047929"/>
    </source>
</evidence>
<evidence type="ECO:0000256" key="15">
    <source>
        <dbReference type="PIRSR" id="PIRSR001529-1"/>
    </source>
</evidence>
<dbReference type="GO" id="GO:0006434">
    <property type="term" value="P:seryl-tRNA aminoacylation"/>
    <property type="evidence" value="ECO:0007669"/>
    <property type="project" value="UniProtKB-UniRule"/>
</dbReference>
<comment type="catalytic activity">
    <reaction evidence="13">
        <text>tRNA(Ser) + L-serine + ATP = L-seryl-tRNA(Ser) + AMP + diphosphate + H(+)</text>
        <dbReference type="Rhea" id="RHEA:12292"/>
        <dbReference type="Rhea" id="RHEA-COMP:9669"/>
        <dbReference type="Rhea" id="RHEA-COMP:9703"/>
        <dbReference type="ChEBI" id="CHEBI:15378"/>
        <dbReference type="ChEBI" id="CHEBI:30616"/>
        <dbReference type="ChEBI" id="CHEBI:33019"/>
        <dbReference type="ChEBI" id="CHEBI:33384"/>
        <dbReference type="ChEBI" id="CHEBI:78442"/>
        <dbReference type="ChEBI" id="CHEBI:78533"/>
        <dbReference type="ChEBI" id="CHEBI:456215"/>
        <dbReference type="EC" id="6.1.1.11"/>
    </reaction>
</comment>
<evidence type="ECO:0000256" key="9">
    <source>
        <dbReference type="ARBA" id="ARBA00022917"/>
    </source>
</evidence>
<dbReference type="InterPro" id="IPR006195">
    <property type="entry name" value="aa-tRNA-synth_II"/>
</dbReference>
<gene>
    <name evidence="19" type="ORF">A3A33_04500</name>
</gene>
<dbReference type="Pfam" id="PF02403">
    <property type="entry name" value="Seryl_tRNA_N"/>
    <property type="match status" value="1"/>
</dbReference>
<dbReference type="STRING" id="1802701.A3A33_04500"/>
<evidence type="ECO:0000256" key="5">
    <source>
        <dbReference type="ARBA" id="ARBA00022490"/>
    </source>
</evidence>
<evidence type="ECO:0000256" key="16">
    <source>
        <dbReference type="PIRSR" id="PIRSR001529-2"/>
    </source>
</evidence>
<comment type="pathway">
    <text evidence="2">Aminoacyl-tRNA biosynthesis; selenocysteinyl-tRNA(Sec) biosynthesis; L-seryl-tRNA(Sec) from L-serine and tRNA(Sec): step 1/1.</text>
</comment>
<dbReference type="Gene3D" id="1.10.287.40">
    <property type="entry name" value="Serine-tRNA synthetase, tRNA binding domain"/>
    <property type="match status" value="1"/>
</dbReference>
<evidence type="ECO:0000313" key="19">
    <source>
        <dbReference type="EMBL" id="OGN29723.1"/>
    </source>
</evidence>
<dbReference type="NCBIfam" id="TIGR00414">
    <property type="entry name" value="serS"/>
    <property type="match status" value="1"/>
</dbReference>
<keyword evidence="9" id="KW-0648">Protein biosynthesis</keyword>
<evidence type="ECO:0000256" key="7">
    <source>
        <dbReference type="ARBA" id="ARBA00022741"/>
    </source>
</evidence>
<protein>
    <recommendedName>
        <fullName evidence="11 14">Serine--tRNA ligase</fullName>
        <ecNumber evidence="4 14">6.1.1.11</ecNumber>
    </recommendedName>
</protein>
<evidence type="ECO:0000256" key="17">
    <source>
        <dbReference type="SAM" id="Coils"/>
    </source>
</evidence>
<name>A0A1F8GWE6_9BACT</name>
<keyword evidence="5" id="KW-0963">Cytoplasm</keyword>
<keyword evidence="7" id="KW-0547">Nucleotide-binding</keyword>
<dbReference type="GO" id="GO:0005524">
    <property type="term" value="F:ATP binding"/>
    <property type="evidence" value="ECO:0007669"/>
    <property type="project" value="UniProtKB-KW"/>
</dbReference>
<sequence length="419" mass="47185">MLDIKFIRNNPDIVKLAAKNKNVAVDVDKLLALDERRRHLQGELDQVNSFRNALARASESGKPSPDQIAEGKKYKEQAAELEKELQALSSELQNLLYKVPNIPTDDTPIGTSEAGNQIIKTWGEKPVFDFTPKPHWELGETLDIIDNERAGNVSGARFTYLKREAALMEYALVQFAMSVIIKKGFVPVVPPIFIKPDVFQKMARLEPKEERYHIPSDDLYLIGSAEHTMGPMHMDEIIPEKSLPLRYVAFSPALRREAGAAGKDTRGIIRLHEFHKVEMEVFSTPEQAIDEHMNLIAIQKELLQGLGLPYQVILKCTADIGDPNARGVDINTWMPGQDRFCETHTADYMADYQARRLNTKYRKTDGDTAFVHMSDATAIAIGRTIAAILENYQTKEGTINIPKALEPWMMGITEIKRSS</sequence>
<feature type="binding site" evidence="15">
    <location>
        <position position="255"/>
    </location>
    <ligand>
        <name>L-serine</name>
        <dbReference type="ChEBI" id="CHEBI:33384"/>
    </ligand>
</feature>
<dbReference type="PANTHER" id="PTHR43697:SF1">
    <property type="entry name" value="SERINE--TRNA LIGASE"/>
    <property type="match status" value="1"/>
</dbReference>
<comment type="catalytic activity">
    <reaction evidence="12">
        <text>tRNA(Sec) + L-serine + ATP = L-seryl-tRNA(Sec) + AMP + diphosphate + H(+)</text>
        <dbReference type="Rhea" id="RHEA:42580"/>
        <dbReference type="Rhea" id="RHEA-COMP:9742"/>
        <dbReference type="Rhea" id="RHEA-COMP:10128"/>
        <dbReference type="ChEBI" id="CHEBI:15378"/>
        <dbReference type="ChEBI" id="CHEBI:30616"/>
        <dbReference type="ChEBI" id="CHEBI:33019"/>
        <dbReference type="ChEBI" id="CHEBI:33384"/>
        <dbReference type="ChEBI" id="CHEBI:78442"/>
        <dbReference type="ChEBI" id="CHEBI:78533"/>
        <dbReference type="ChEBI" id="CHEBI:456215"/>
        <dbReference type="EC" id="6.1.1.11"/>
    </reaction>
</comment>
<dbReference type="Gene3D" id="3.30.930.10">
    <property type="entry name" value="Bira Bifunctional Protein, Domain 2"/>
    <property type="match status" value="1"/>
</dbReference>
<evidence type="ECO:0000256" key="3">
    <source>
        <dbReference type="ARBA" id="ARBA00010728"/>
    </source>
</evidence>
<feature type="coiled-coil region" evidence="17">
    <location>
        <begin position="71"/>
        <end position="98"/>
    </location>
</feature>
<comment type="subcellular location">
    <subcellularLocation>
        <location evidence="1">Cytoplasm</location>
    </subcellularLocation>
</comment>
<evidence type="ECO:0000256" key="14">
    <source>
        <dbReference type="NCBIfam" id="TIGR00414"/>
    </source>
</evidence>
<evidence type="ECO:0000313" key="20">
    <source>
        <dbReference type="Proteomes" id="UP000179047"/>
    </source>
</evidence>
<dbReference type="InterPro" id="IPR033729">
    <property type="entry name" value="SerRS_core"/>
</dbReference>
<evidence type="ECO:0000256" key="2">
    <source>
        <dbReference type="ARBA" id="ARBA00005045"/>
    </source>
</evidence>
<dbReference type="PANTHER" id="PTHR43697">
    <property type="entry name" value="SERYL-TRNA SYNTHETASE"/>
    <property type="match status" value="1"/>
</dbReference>
<dbReference type="Pfam" id="PF00587">
    <property type="entry name" value="tRNA-synt_2b"/>
    <property type="match status" value="1"/>
</dbReference>
<dbReference type="AlphaFoldDB" id="A0A1F8GWE6"/>
<proteinExistence type="inferred from homology"/>
<dbReference type="CDD" id="cd00770">
    <property type="entry name" value="SerRS_core"/>
    <property type="match status" value="1"/>
</dbReference>
<evidence type="ECO:0000256" key="6">
    <source>
        <dbReference type="ARBA" id="ARBA00022598"/>
    </source>
</evidence>
<evidence type="ECO:0000256" key="11">
    <source>
        <dbReference type="ARBA" id="ARBA00039158"/>
    </source>
</evidence>
<dbReference type="EC" id="6.1.1.11" evidence="4 14"/>
<dbReference type="PIRSF" id="PIRSF001529">
    <property type="entry name" value="Ser-tRNA-synth_IIa"/>
    <property type="match status" value="1"/>
</dbReference>
<dbReference type="InterPro" id="IPR042103">
    <property type="entry name" value="SerRS_1_N_sf"/>
</dbReference>
<comment type="caution">
    <text evidence="19">The sequence shown here is derived from an EMBL/GenBank/DDBJ whole genome shotgun (WGS) entry which is preliminary data.</text>
</comment>
<keyword evidence="10" id="KW-0030">Aminoacyl-tRNA synthetase</keyword>
<organism evidence="19 20">
    <name type="scientific">Candidatus Yanofskybacteria bacterium RIFCSPLOWO2_01_FULL_49_25</name>
    <dbReference type="NCBI Taxonomy" id="1802701"/>
    <lineage>
        <taxon>Bacteria</taxon>
        <taxon>Candidatus Yanofskyibacteriota</taxon>
    </lineage>
</organism>
<dbReference type="GO" id="GO:0005737">
    <property type="term" value="C:cytoplasm"/>
    <property type="evidence" value="ECO:0007669"/>
    <property type="project" value="UniProtKB-SubCell"/>
</dbReference>
<dbReference type="PROSITE" id="PS50862">
    <property type="entry name" value="AA_TRNA_LIGASE_II"/>
    <property type="match status" value="1"/>
</dbReference>
<dbReference type="EMBL" id="MGKP01000003">
    <property type="protein sequence ID" value="OGN29723.1"/>
    <property type="molecule type" value="Genomic_DNA"/>
</dbReference>
<dbReference type="SUPFAM" id="SSF55681">
    <property type="entry name" value="Class II aaRS and biotin synthetases"/>
    <property type="match status" value="1"/>
</dbReference>
<dbReference type="InterPro" id="IPR045864">
    <property type="entry name" value="aa-tRNA-synth_II/BPL/LPL"/>
</dbReference>
<accession>A0A1F8GWE6</accession>
<dbReference type="Proteomes" id="UP000179047">
    <property type="component" value="Unassembled WGS sequence"/>
</dbReference>
<dbReference type="SUPFAM" id="SSF46589">
    <property type="entry name" value="tRNA-binding arm"/>
    <property type="match status" value="1"/>
</dbReference>